<dbReference type="RefSeq" id="WP_091951237.1">
    <property type="nucleotide sequence ID" value="NZ_JABUMX010000004.1"/>
</dbReference>
<dbReference type="GO" id="GO:0016646">
    <property type="term" value="F:oxidoreductase activity, acting on the CH-NH group of donors, NAD or NADP as acceptor"/>
    <property type="evidence" value="ECO:0007669"/>
    <property type="project" value="UniProtKB-ARBA"/>
</dbReference>
<evidence type="ECO:0000259" key="5">
    <source>
        <dbReference type="SMART" id="SM00903"/>
    </source>
</evidence>
<dbReference type="Proteomes" id="UP000550508">
    <property type="component" value="Unassembled WGS sequence"/>
</dbReference>
<evidence type="ECO:0000256" key="1">
    <source>
        <dbReference type="ARBA" id="ARBA00001917"/>
    </source>
</evidence>
<evidence type="ECO:0000313" key="7">
    <source>
        <dbReference type="Proteomes" id="UP000550508"/>
    </source>
</evidence>
<gene>
    <name evidence="6" type="ORF">HQ945_18355</name>
</gene>
<comment type="similarity">
    <text evidence="4">Belongs to the flavoredoxin family.</text>
</comment>
<dbReference type="PANTHER" id="PTHR33798">
    <property type="entry name" value="FLAVOPROTEIN OXYGENASE"/>
    <property type="match status" value="1"/>
</dbReference>
<dbReference type="InterPro" id="IPR002563">
    <property type="entry name" value="Flavin_Rdtase-like_dom"/>
</dbReference>
<name>A0A849VY35_9HYPH</name>
<comment type="cofactor">
    <cofactor evidence="1">
        <name>FMN</name>
        <dbReference type="ChEBI" id="CHEBI:58210"/>
    </cofactor>
</comment>
<dbReference type="AlphaFoldDB" id="A0A849VY35"/>
<dbReference type="SUPFAM" id="SSF50475">
    <property type="entry name" value="FMN-binding split barrel"/>
    <property type="match status" value="1"/>
</dbReference>
<dbReference type="SMART" id="SM00903">
    <property type="entry name" value="Flavin_Reduct"/>
    <property type="match status" value="1"/>
</dbReference>
<proteinExistence type="inferred from homology"/>
<protein>
    <submittedName>
        <fullName evidence="6">Flavin reductase family protein</fullName>
    </submittedName>
</protein>
<sequence>MNSVSFDFNTLTPRERYKILIGTVVPRPIALVSTVDREGRANAAPFSFFNCLSSDPAIVALGVEYSPSGHSKDTVRNIRDTGCFTVNVVSGSIMDEMNICAVPFDASVDEIAEAGLTIAPGKAIAAGRIAEAPAALECRLHSFLNIGESREIVLGEVVYAHFHENAIDADKLYVDATVLDAVGRMGGHGYATTRDYFELKTMSVADYKAKIETTIEAKAS</sequence>
<dbReference type="InterPro" id="IPR012349">
    <property type="entry name" value="Split_barrel_FMN-bd"/>
</dbReference>
<keyword evidence="3" id="KW-0288">FMN</keyword>
<accession>A0A849VY35</accession>
<evidence type="ECO:0000256" key="2">
    <source>
        <dbReference type="ARBA" id="ARBA00022630"/>
    </source>
</evidence>
<organism evidence="6 7">
    <name type="scientific">Phyllobacterium pellucidum</name>
    <dbReference type="NCBI Taxonomy" id="2740464"/>
    <lineage>
        <taxon>Bacteria</taxon>
        <taxon>Pseudomonadati</taxon>
        <taxon>Pseudomonadota</taxon>
        <taxon>Alphaproteobacteria</taxon>
        <taxon>Hyphomicrobiales</taxon>
        <taxon>Phyllobacteriaceae</taxon>
        <taxon>Phyllobacterium</taxon>
    </lineage>
</organism>
<dbReference type="Pfam" id="PF01613">
    <property type="entry name" value="Flavin_Reduct"/>
    <property type="match status" value="1"/>
</dbReference>
<evidence type="ECO:0000256" key="4">
    <source>
        <dbReference type="ARBA" id="ARBA00038054"/>
    </source>
</evidence>
<dbReference type="PANTHER" id="PTHR33798:SF5">
    <property type="entry name" value="FLAVIN REDUCTASE LIKE DOMAIN-CONTAINING PROTEIN"/>
    <property type="match status" value="1"/>
</dbReference>
<reference evidence="6 7" key="1">
    <citation type="submission" date="2020-05" db="EMBL/GenBank/DDBJ databases">
        <authorList>
            <person name="Kim M.K."/>
        </authorList>
    </citation>
    <scope>NUCLEOTIDE SEQUENCE [LARGE SCALE GENOMIC DNA]</scope>
    <source>
        <strain evidence="6 7">BT25</strain>
    </source>
</reference>
<dbReference type="EMBL" id="JABUMX010000004">
    <property type="protein sequence ID" value="NTS33217.1"/>
    <property type="molecule type" value="Genomic_DNA"/>
</dbReference>
<evidence type="ECO:0000256" key="3">
    <source>
        <dbReference type="ARBA" id="ARBA00022643"/>
    </source>
</evidence>
<dbReference type="GO" id="GO:0010181">
    <property type="term" value="F:FMN binding"/>
    <property type="evidence" value="ECO:0007669"/>
    <property type="project" value="InterPro"/>
</dbReference>
<keyword evidence="7" id="KW-1185">Reference proteome</keyword>
<dbReference type="Gene3D" id="2.30.110.10">
    <property type="entry name" value="Electron Transport, Fmn-binding Protein, Chain A"/>
    <property type="match status" value="1"/>
</dbReference>
<keyword evidence="2" id="KW-0285">Flavoprotein</keyword>
<comment type="caution">
    <text evidence="6">The sequence shown here is derived from an EMBL/GenBank/DDBJ whole genome shotgun (WGS) entry which is preliminary data.</text>
</comment>
<feature type="domain" description="Flavin reductase like" evidence="5">
    <location>
        <begin position="22"/>
        <end position="175"/>
    </location>
</feature>
<evidence type="ECO:0000313" key="6">
    <source>
        <dbReference type="EMBL" id="NTS33217.1"/>
    </source>
</evidence>